<evidence type="ECO:0000256" key="1">
    <source>
        <dbReference type="ARBA" id="ARBA00022898"/>
    </source>
</evidence>
<keyword evidence="1" id="KW-0663">Pyridoxal phosphate</keyword>
<dbReference type="InterPro" id="IPR015421">
    <property type="entry name" value="PyrdxlP-dep_Trfase_major"/>
</dbReference>
<dbReference type="Gene3D" id="3.40.640.10">
    <property type="entry name" value="Type I PLP-dependent aspartate aminotransferase-like (Major domain)"/>
    <property type="match status" value="1"/>
</dbReference>
<dbReference type="EMBL" id="GIBP01004419">
    <property type="protein sequence ID" value="NDV33388.1"/>
    <property type="molecule type" value="Transcribed_RNA"/>
</dbReference>
<evidence type="ECO:0000313" key="3">
    <source>
        <dbReference type="EMBL" id="NDV33388.1"/>
    </source>
</evidence>
<dbReference type="InterPro" id="IPR000192">
    <property type="entry name" value="Aminotrans_V_dom"/>
</dbReference>
<organism evidence="3">
    <name type="scientific">Arcella intermedia</name>
    <dbReference type="NCBI Taxonomy" id="1963864"/>
    <lineage>
        <taxon>Eukaryota</taxon>
        <taxon>Amoebozoa</taxon>
        <taxon>Tubulinea</taxon>
        <taxon>Elardia</taxon>
        <taxon>Arcellinida</taxon>
        <taxon>Sphaerothecina</taxon>
        <taxon>Arcellidae</taxon>
        <taxon>Arcella</taxon>
    </lineage>
</organism>
<dbReference type="SUPFAM" id="SSF53383">
    <property type="entry name" value="PLP-dependent transferases"/>
    <property type="match status" value="1"/>
</dbReference>
<dbReference type="PANTHER" id="PTHR43092:SF2">
    <property type="entry name" value="HERCYNYLCYSTEINE SULFOXIDE LYASE"/>
    <property type="match status" value="1"/>
</dbReference>
<dbReference type="InterPro" id="IPR015424">
    <property type="entry name" value="PyrdxlP-dep_Trfase"/>
</dbReference>
<evidence type="ECO:0000259" key="2">
    <source>
        <dbReference type="Pfam" id="PF00266"/>
    </source>
</evidence>
<accession>A0A6B2L9A6</accession>
<protein>
    <recommendedName>
        <fullName evidence="2">Aminotransferase class V domain-containing protein</fullName>
    </recommendedName>
</protein>
<dbReference type="AlphaFoldDB" id="A0A6B2L9A6"/>
<dbReference type="Pfam" id="PF00266">
    <property type="entry name" value="Aminotran_5"/>
    <property type="match status" value="1"/>
</dbReference>
<reference evidence="3" key="1">
    <citation type="journal article" date="2020" name="J. Eukaryot. Microbiol.">
        <title>De novo Sequencing, Assembly and Annotation of the Transcriptome for the Free-Living Testate Amoeba Arcella intermedia.</title>
        <authorList>
            <person name="Ribeiro G.M."/>
            <person name="Porfirio-Sousa A.L."/>
            <person name="Maurer-Alcala X.X."/>
            <person name="Katz L.A."/>
            <person name="Lahr D.J.G."/>
        </authorList>
    </citation>
    <scope>NUCLEOTIDE SEQUENCE</scope>
</reference>
<dbReference type="PANTHER" id="PTHR43092">
    <property type="entry name" value="L-CYSTEINE DESULFHYDRASE"/>
    <property type="match status" value="1"/>
</dbReference>
<feature type="domain" description="Aminotransferase class V" evidence="2">
    <location>
        <begin position="58"/>
        <end position="233"/>
    </location>
</feature>
<sequence>MQAGDVVLQLSSAYNMVKNTLTFLSTFEGIQVVTVPVVFPGKGLPPTGIMNQTLLGAIEAALSSYPHSKLLVISHITSVPAAIFPVEDVARLCQQHGIPTLVDGAHALGHIPVDIGALSAAGVDFWIGNGHKWLYSPKGTAVLWTSKAYQAGVVPTVISSEYGETYLDHFEYTGTRDYSSFCAIGAALDFRKGLGEEEILDWNVKLAHWGEGYLAGLWETEVLLPQEMTGMMSHPRLPAAIQNVKQMQWLAGSLLSDYGIYAVLFNLVNPETSQETFWVRLSAQIYLEQADIITFGNAVLELIPKIPPSLQ</sequence>
<proteinExistence type="predicted"/>
<name>A0A6B2L9A6_9EUKA</name>